<feature type="compositionally biased region" description="Basic and acidic residues" evidence="5">
    <location>
        <begin position="612"/>
        <end position="629"/>
    </location>
</feature>
<evidence type="ECO:0000256" key="1">
    <source>
        <dbReference type="ARBA" id="ARBA00023015"/>
    </source>
</evidence>
<evidence type="ECO:0000259" key="6">
    <source>
        <dbReference type="PROSITE" id="PS50090"/>
    </source>
</evidence>
<dbReference type="SUPFAM" id="SSF46689">
    <property type="entry name" value="Homeodomain-like"/>
    <property type="match status" value="2"/>
</dbReference>
<feature type="domain" description="Myb-like" evidence="6">
    <location>
        <begin position="269"/>
        <end position="319"/>
    </location>
</feature>
<keyword evidence="10" id="KW-1185">Reference proteome</keyword>
<protein>
    <submittedName>
        <fullName evidence="9">Uncharacterized protein</fullName>
    </submittedName>
</protein>
<feature type="domain" description="SANT" evidence="7">
    <location>
        <begin position="272"/>
        <end position="323"/>
    </location>
</feature>
<dbReference type="CDD" id="cd00167">
    <property type="entry name" value="SANT"/>
    <property type="match status" value="3"/>
</dbReference>
<keyword evidence="2" id="KW-0238">DNA-binding</keyword>
<dbReference type="InterPro" id="IPR017884">
    <property type="entry name" value="SANT_dom"/>
</dbReference>
<evidence type="ECO:0000313" key="10">
    <source>
        <dbReference type="Proteomes" id="UP000198341"/>
    </source>
</evidence>
<evidence type="ECO:0000256" key="2">
    <source>
        <dbReference type="ARBA" id="ARBA00023125"/>
    </source>
</evidence>
<feature type="domain" description="Myb-like" evidence="6">
    <location>
        <begin position="54"/>
        <end position="104"/>
    </location>
</feature>
<proteinExistence type="predicted"/>
<dbReference type="InterPro" id="IPR017930">
    <property type="entry name" value="Myb_dom"/>
</dbReference>
<feature type="region of interest" description="Disordered" evidence="5">
    <location>
        <begin position="323"/>
        <end position="392"/>
    </location>
</feature>
<dbReference type="RefSeq" id="XP_007514971.1">
    <property type="nucleotide sequence ID" value="XM_007514909.1"/>
</dbReference>
<keyword evidence="1" id="KW-0805">Transcription regulation</keyword>
<evidence type="ECO:0000256" key="3">
    <source>
        <dbReference type="ARBA" id="ARBA00023163"/>
    </source>
</evidence>
<dbReference type="PROSITE" id="PS51293">
    <property type="entry name" value="SANT"/>
    <property type="match status" value="1"/>
</dbReference>
<gene>
    <name evidence="9" type="ORF">Bathy02g01480</name>
</gene>
<feature type="compositionally biased region" description="Low complexity" evidence="5">
    <location>
        <begin position="374"/>
        <end position="392"/>
    </location>
</feature>
<feature type="compositionally biased region" description="Low complexity" evidence="5">
    <location>
        <begin position="512"/>
        <end position="521"/>
    </location>
</feature>
<dbReference type="OrthoDB" id="544267at2759"/>
<feature type="compositionally biased region" description="Basic and acidic residues" evidence="5">
    <location>
        <begin position="1"/>
        <end position="12"/>
    </location>
</feature>
<dbReference type="eggNOG" id="KOG0048">
    <property type="taxonomic scope" value="Eukaryota"/>
</dbReference>
<dbReference type="GO" id="GO:0001006">
    <property type="term" value="F:RNA polymerase III type 3 promoter sequence-specific DNA binding"/>
    <property type="evidence" value="ECO:0007669"/>
    <property type="project" value="TreeGrafter"/>
</dbReference>
<dbReference type="Gene3D" id="1.10.10.60">
    <property type="entry name" value="Homeodomain-like"/>
    <property type="match status" value="3"/>
</dbReference>
<organism evidence="9 10">
    <name type="scientific">Bathycoccus prasinos</name>
    <dbReference type="NCBI Taxonomy" id="41875"/>
    <lineage>
        <taxon>Eukaryota</taxon>
        <taxon>Viridiplantae</taxon>
        <taxon>Chlorophyta</taxon>
        <taxon>Mamiellophyceae</taxon>
        <taxon>Mamiellales</taxon>
        <taxon>Bathycoccaceae</taxon>
        <taxon>Bathycoccus</taxon>
    </lineage>
</organism>
<feature type="compositionally biased region" description="Low complexity" evidence="5">
    <location>
        <begin position="529"/>
        <end position="544"/>
    </location>
</feature>
<evidence type="ECO:0000313" key="9">
    <source>
        <dbReference type="EMBL" id="CCO15211.1"/>
    </source>
</evidence>
<dbReference type="InterPro" id="IPR009057">
    <property type="entry name" value="Homeodomain-like_sf"/>
</dbReference>
<feature type="region of interest" description="Disordered" evidence="5">
    <location>
        <begin position="1"/>
        <end position="63"/>
    </location>
</feature>
<dbReference type="GO" id="GO:0042796">
    <property type="term" value="P:snRNA transcription by RNA polymerase III"/>
    <property type="evidence" value="ECO:0007669"/>
    <property type="project" value="TreeGrafter"/>
</dbReference>
<evidence type="ECO:0000256" key="5">
    <source>
        <dbReference type="SAM" id="MobiDB-lite"/>
    </source>
</evidence>
<accession>K8EBH4</accession>
<dbReference type="SMART" id="SM00717">
    <property type="entry name" value="SANT"/>
    <property type="match status" value="3"/>
</dbReference>
<dbReference type="GO" id="GO:0000978">
    <property type="term" value="F:RNA polymerase II cis-regulatory region sequence-specific DNA binding"/>
    <property type="evidence" value="ECO:0007669"/>
    <property type="project" value="TreeGrafter"/>
</dbReference>
<dbReference type="InterPro" id="IPR051575">
    <property type="entry name" value="Myb-like_DNA-bd"/>
</dbReference>
<feature type="region of interest" description="Disordered" evidence="5">
    <location>
        <begin position="603"/>
        <end position="629"/>
    </location>
</feature>
<dbReference type="AlphaFoldDB" id="K8EBH4"/>
<feature type="compositionally biased region" description="Polar residues" evidence="5">
    <location>
        <begin position="13"/>
        <end position="27"/>
    </location>
</feature>
<dbReference type="InterPro" id="IPR001005">
    <property type="entry name" value="SANT/Myb"/>
</dbReference>
<dbReference type="KEGG" id="bpg:Bathy02g01480"/>
<dbReference type="PROSITE" id="PS51294">
    <property type="entry name" value="HTH_MYB"/>
    <property type="match status" value="3"/>
</dbReference>
<dbReference type="GeneID" id="19017262"/>
<name>K8EBH4_9CHLO</name>
<dbReference type="Pfam" id="PF13921">
    <property type="entry name" value="Myb_DNA-bind_6"/>
    <property type="match status" value="2"/>
</dbReference>
<feature type="domain" description="Myb-like" evidence="6">
    <location>
        <begin position="234"/>
        <end position="268"/>
    </location>
</feature>
<dbReference type="PANTHER" id="PTHR46621">
    <property type="entry name" value="SNRNA-ACTIVATING PROTEIN COMPLEX SUBUNIT 4"/>
    <property type="match status" value="1"/>
</dbReference>
<reference evidence="9 10" key="1">
    <citation type="submission" date="2011-10" db="EMBL/GenBank/DDBJ databases">
        <authorList>
            <person name="Genoscope - CEA"/>
        </authorList>
    </citation>
    <scope>NUCLEOTIDE SEQUENCE [LARGE SCALE GENOMIC DNA]</scope>
    <source>
        <strain evidence="9 10">RCC 1105</strain>
    </source>
</reference>
<evidence type="ECO:0000256" key="4">
    <source>
        <dbReference type="ARBA" id="ARBA00023242"/>
    </source>
</evidence>
<feature type="region of interest" description="Disordered" evidence="5">
    <location>
        <begin position="442"/>
        <end position="573"/>
    </location>
</feature>
<keyword evidence="4" id="KW-0539">Nucleus</keyword>
<dbReference type="Proteomes" id="UP000198341">
    <property type="component" value="Chromosome 2"/>
</dbReference>
<dbReference type="GO" id="GO:0019185">
    <property type="term" value="C:snRNA-activating protein complex"/>
    <property type="evidence" value="ECO:0007669"/>
    <property type="project" value="TreeGrafter"/>
</dbReference>
<evidence type="ECO:0000259" key="8">
    <source>
        <dbReference type="PROSITE" id="PS51294"/>
    </source>
</evidence>
<feature type="domain" description="HTH myb-type" evidence="8">
    <location>
        <begin position="54"/>
        <end position="108"/>
    </location>
</feature>
<dbReference type="EMBL" id="FO082277">
    <property type="protein sequence ID" value="CCO15211.1"/>
    <property type="molecule type" value="Genomic_DNA"/>
</dbReference>
<dbReference type="PROSITE" id="PS50090">
    <property type="entry name" value="MYB_LIKE"/>
    <property type="match status" value="3"/>
</dbReference>
<keyword evidence="3" id="KW-0804">Transcription</keyword>
<dbReference type="GO" id="GO:0042795">
    <property type="term" value="P:snRNA transcription by RNA polymerase II"/>
    <property type="evidence" value="ECO:0007669"/>
    <property type="project" value="TreeGrafter"/>
</dbReference>
<sequence>MAPWGKQRDSETNKNASSESLSTTPNDDVNDDEQHERTKMNEQNQRSHSVAKAEMGEKTQPWTKQEDLKLQHMQEKYGNKWATVASQLPGRTGQQCAQRWRHRVNPNIRREKWTKEEDEKVILMMFVLSFSRFKNHRHLSRESREIRRFERRKRETSLSSTSERSRGVETSYFEIESTGGTENAIWAFVTFFNQKFDFFFFFLRSNLSAFADKNSPYFSLSRTNNTTHTCVTQLAKLYDEHGQRWAIIARSLSGRTDQQCMGRWRRHLDPSVERGNWKKEEDEQLRKAFETHGARWAFLARDIEGRTAQQCRARFYQLRQIEEEREEEEEEKKKKKKKKRQTFSDEEEEKKEEDGAKKDEEDEKKRKKRKTSGKENANTNSNNKNGSKSSATKIVTVAKGSLAEAFPPITASMEQISLREENDAAKKGSLEPTQFDQVAAMSESADNATAMTTPVKKKNPVTTGTEDGAEINENHHRFFALKDPSKSVSAPSTPEEKAEKSPPARSSRSTKKTTPTLPSVTTKKRGKLSSTTPTNTGSNNNKGSNKSKTKPKTSRRTPEKLNGEGGQRRRKTSIIKKDAFRGIEDDTLTLLCAAADRLESLFPPAELGGSDGAKKEEENLKAFYRDSAR</sequence>
<feature type="domain" description="HTH myb-type" evidence="8">
    <location>
        <begin position="269"/>
        <end position="323"/>
    </location>
</feature>
<dbReference type="PANTHER" id="PTHR46621:SF1">
    <property type="entry name" value="SNRNA-ACTIVATING PROTEIN COMPLEX SUBUNIT 4"/>
    <property type="match status" value="1"/>
</dbReference>
<evidence type="ECO:0000259" key="7">
    <source>
        <dbReference type="PROSITE" id="PS51293"/>
    </source>
</evidence>
<feature type="domain" description="HTH myb-type" evidence="8">
    <location>
        <begin position="236"/>
        <end position="268"/>
    </location>
</feature>
<feature type="compositionally biased region" description="Basic residues" evidence="5">
    <location>
        <begin position="545"/>
        <end position="555"/>
    </location>
</feature>